<dbReference type="EMBL" id="PVTE01000013">
    <property type="protein sequence ID" value="PRY36005.1"/>
    <property type="molecule type" value="Genomic_DNA"/>
</dbReference>
<dbReference type="AlphaFoldDB" id="A0A2T0SRG1"/>
<protein>
    <submittedName>
        <fullName evidence="1">Uncharacterized protein</fullName>
    </submittedName>
</protein>
<dbReference type="Proteomes" id="UP000238375">
    <property type="component" value="Unassembled WGS sequence"/>
</dbReference>
<organism evidence="1 2">
    <name type="scientific">Spirosoma oryzae</name>
    <dbReference type="NCBI Taxonomy" id="1469603"/>
    <lineage>
        <taxon>Bacteria</taxon>
        <taxon>Pseudomonadati</taxon>
        <taxon>Bacteroidota</taxon>
        <taxon>Cytophagia</taxon>
        <taxon>Cytophagales</taxon>
        <taxon>Cytophagaceae</taxon>
        <taxon>Spirosoma</taxon>
    </lineage>
</organism>
<keyword evidence="2" id="KW-1185">Reference proteome</keyword>
<name>A0A2T0SRG1_9BACT</name>
<evidence type="ECO:0000313" key="1">
    <source>
        <dbReference type="EMBL" id="PRY36005.1"/>
    </source>
</evidence>
<evidence type="ECO:0000313" key="2">
    <source>
        <dbReference type="Proteomes" id="UP000238375"/>
    </source>
</evidence>
<proteinExistence type="predicted"/>
<accession>A0A2T0SRG1</accession>
<comment type="caution">
    <text evidence="1">The sequence shown here is derived from an EMBL/GenBank/DDBJ whole genome shotgun (WGS) entry which is preliminary data.</text>
</comment>
<reference evidence="1 2" key="1">
    <citation type="submission" date="2018-03" db="EMBL/GenBank/DDBJ databases">
        <title>Genomic Encyclopedia of Archaeal and Bacterial Type Strains, Phase II (KMG-II): from individual species to whole genera.</title>
        <authorList>
            <person name="Goeker M."/>
        </authorList>
    </citation>
    <scope>NUCLEOTIDE SEQUENCE [LARGE SCALE GENOMIC DNA]</scope>
    <source>
        <strain evidence="1 2">DSM 28354</strain>
    </source>
</reference>
<gene>
    <name evidence="1" type="ORF">CLV58_113136</name>
</gene>
<sequence length="71" mass="7998">MNNTTTIHRFTEGHSEHLLAYISQQTAESQQRETKVLSMAKRCCSRLTSPLPPIITLLRDGLFKLPPACIC</sequence>